<dbReference type="GO" id="GO:0016301">
    <property type="term" value="F:kinase activity"/>
    <property type="evidence" value="ECO:0007669"/>
    <property type="project" value="UniProtKB-KW"/>
</dbReference>
<dbReference type="EMBL" id="QGNW01000084">
    <property type="protein sequence ID" value="RVW99956.1"/>
    <property type="molecule type" value="Genomic_DNA"/>
</dbReference>
<evidence type="ECO:0000256" key="3">
    <source>
        <dbReference type="ARBA" id="ARBA00022729"/>
    </source>
</evidence>
<keyword evidence="6" id="KW-1015">Disulfide bond</keyword>
<keyword evidence="5" id="KW-0472">Membrane</keyword>
<dbReference type="GO" id="GO:0048544">
    <property type="term" value="P:recognition of pollen"/>
    <property type="evidence" value="ECO:0007669"/>
    <property type="project" value="InterPro"/>
</dbReference>
<reference evidence="9 10" key="1">
    <citation type="journal article" date="2018" name="PLoS Genet.">
        <title>Population sequencing reveals clonal diversity and ancestral inbreeding in the grapevine cultivar Chardonnay.</title>
        <authorList>
            <person name="Roach M.J."/>
            <person name="Johnson D.L."/>
            <person name="Bohlmann J."/>
            <person name="van Vuuren H.J."/>
            <person name="Jones S.J."/>
            <person name="Pretorius I.S."/>
            <person name="Schmidt S.A."/>
            <person name="Borneman A.R."/>
        </authorList>
    </citation>
    <scope>NUCLEOTIDE SEQUENCE [LARGE SCALE GENOMIC DNA]</scope>
    <source>
        <strain evidence="10">cv. Chardonnay</strain>
        <strain evidence="9">I10V1</strain>
        <tissue evidence="9">Leaf</tissue>
    </source>
</reference>
<evidence type="ECO:0000313" key="9">
    <source>
        <dbReference type="EMBL" id="RVW99956.1"/>
    </source>
</evidence>
<gene>
    <name evidence="9" type="primary">PK1_18</name>
    <name evidence="8" type="synonym">PK1_11</name>
    <name evidence="9" type="ORF">CK203_024815</name>
    <name evidence="8" type="ORF">CK203_092353</name>
</gene>
<accession>A0A438ITB5</accession>
<proteinExistence type="predicted"/>
<dbReference type="Pfam" id="PF00954">
    <property type="entry name" value="S_locus_glycop"/>
    <property type="match status" value="1"/>
</dbReference>
<keyword evidence="4" id="KW-1133">Transmembrane helix</keyword>
<comment type="caution">
    <text evidence="9">The sequence shown here is derived from an EMBL/GenBank/DDBJ whole genome shotgun (WGS) entry which is preliminary data.</text>
</comment>
<evidence type="ECO:0000259" key="7">
    <source>
        <dbReference type="Pfam" id="PF00954"/>
    </source>
</evidence>
<evidence type="ECO:0000256" key="6">
    <source>
        <dbReference type="ARBA" id="ARBA00023157"/>
    </source>
</evidence>
<comment type="subcellular location">
    <subcellularLocation>
        <location evidence="1">Membrane</location>
        <topology evidence="1">Single-pass membrane protein</topology>
    </subcellularLocation>
</comment>
<dbReference type="AlphaFoldDB" id="A0A438ITB5"/>
<keyword evidence="9" id="KW-0808">Transferase</keyword>
<keyword evidence="2" id="KW-0812">Transmembrane</keyword>
<evidence type="ECO:0000256" key="4">
    <source>
        <dbReference type="ARBA" id="ARBA00022989"/>
    </source>
</evidence>
<keyword evidence="3" id="KW-0732">Signal</keyword>
<keyword evidence="9" id="KW-0675">Receptor</keyword>
<evidence type="ECO:0000256" key="1">
    <source>
        <dbReference type="ARBA" id="ARBA00004167"/>
    </source>
</evidence>
<name>A0A438ITB5_VITVI</name>
<sequence length="112" mass="12834">MVQRRLSLDFDGNFRLYSREEGSERCVVSRQALPKACRVHGICGPNSVCSYFPDSGSGRRCSCIPGYEMKDPSDWSYGRQPKFNPSCDAQEAGFLLFPHLEFYGYYYGFYPN</sequence>
<dbReference type="PANTHER" id="PTHR47974:SF3">
    <property type="entry name" value="RECEPTOR-LIKE SERINE_THREONINE-PROTEIN KINASE"/>
    <property type="match status" value="1"/>
</dbReference>
<evidence type="ECO:0000313" key="10">
    <source>
        <dbReference type="Proteomes" id="UP000288805"/>
    </source>
</evidence>
<dbReference type="EMBL" id="QGNW01001458">
    <property type="protein sequence ID" value="RVW40486.1"/>
    <property type="molecule type" value="Genomic_DNA"/>
</dbReference>
<feature type="domain" description="S-locus glycoprotein" evidence="7">
    <location>
        <begin position="4"/>
        <end position="70"/>
    </location>
</feature>
<dbReference type="GO" id="GO:0016020">
    <property type="term" value="C:membrane"/>
    <property type="evidence" value="ECO:0007669"/>
    <property type="project" value="UniProtKB-SubCell"/>
</dbReference>
<evidence type="ECO:0000256" key="2">
    <source>
        <dbReference type="ARBA" id="ARBA00022692"/>
    </source>
</evidence>
<keyword evidence="9" id="KW-0418">Kinase</keyword>
<dbReference type="InterPro" id="IPR000858">
    <property type="entry name" value="S_locus_glycoprot_dom"/>
</dbReference>
<organism evidence="9 10">
    <name type="scientific">Vitis vinifera</name>
    <name type="common">Grape</name>
    <dbReference type="NCBI Taxonomy" id="29760"/>
    <lineage>
        <taxon>Eukaryota</taxon>
        <taxon>Viridiplantae</taxon>
        <taxon>Streptophyta</taxon>
        <taxon>Embryophyta</taxon>
        <taxon>Tracheophyta</taxon>
        <taxon>Spermatophyta</taxon>
        <taxon>Magnoliopsida</taxon>
        <taxon>eudicotyledons</taxon>
        <taxon>Gunneridae</taxon>
        <taxon>Pentapetalae</taxon>
        <taxon>rosids</taxon>
        <taxon>Vitales</taxon>
        <taxon>Vitaceae</taxon>
        <taxon>Viteae</taxon>
        <taxon>Vitis</taxon>
    </lineage>
</organism>
<dbReference type="Proteomes" id="UP000288805">
    <property type="component" value="Unassembled WGS sequence"/>
</dbReference>
<dbReference type="PANTHER" id="PTHR47974">
    <property type="entry name" value="OS07G0415500 PROTEIN"/>
    <property type="match status" value="1"/>
</dbReference>
<evidence type="ECO:0000313" key="8">
    <source>
        <dbReference type="EMBL" id="RVW40486.1"/>
    </source>
</evidence>
<protein>
    <submittedName>
        <fullName evidence="9">Putative receptor protein kinase ZmPK1</fullName>
    </submittedName>
</protein>
<evidence type="ECO:0000256" key="5">
    <source>
        <dbReference type="ARBA" id="ARBA00023136"/>
    </source>
</evidence>